<dbReference type="AlphaFoldDB" id="A0AAN6H905"/>
<evidence type="ECO:0000256" key="3">
    <source>
        <dbReference type="ARBA" id="ARBA00022801"/>
    </source>
</evidence>
<dbReference type="CDD" id="cd04077">
    <property type="entry name" value="Peptidases_S8_PCSK9_ProteinaseK_like"/>
    <property type="match status" value="1"/>
</dbReference>
<dbReference type="EMBL" id="JAUJLE010000331">
    <property type="protein sequence ID" value="KAK0960430.1"/>
    <property type="molecule type" value="Genomic_DNA"/>
</dbReference>
<keyword evidence="2 5" id="KW-0645">Protease</keyword>
<evidence type="ECO:0000256" key="6">
    <source>
        <dbReference type="RuleBase" id="RU003355"/>
    </source>
</evidence>
<evidence type="ECO:0000256" key="2">
    <source>
        <dbReference type="ARBA" id="ARBA00022670"/>
    </source>
</evidence>
<evidence type="ECO:0000256" key="7">
    <source>
        <dbReference type="SAM" id="SignalP"/>
    </source>
</evidence>
<proteinExistence type="inferred from homology"/>
<feature type="chain" id="PRO_5042829020" description="Peptidase S8/S53 domain-containing protein" evidence="7">
    <location>
        <begin position="21"/>
        <end position="493"/>
    </location>
</feature>
<dbReference type="Proteomes" id="UP001175353">
    <property type="component" value="Unassembled WGS sequence"/>
</dbReference>
<dbReference type="SUPFAM" id="SSF52743">
    <property type="entry name" value="Subtilisin-like"/>
    <property type="match status" value="1"/>
</dbReference>
<feature type="active site" description="Charge relay system" evidence="5">
    <location>
        <position position="240"/>
    </location>
</feature>
<keyword evidence="7" id="KW-0732">Signal</keyword>
<dbReference type="PANTHER" id="PTHR43806:SF11">
    <property type="entry name" value="CEREVISIN-RELATED"/>
    <property type="match status" value="1"/>
</dbReference>
<gene>
    <name evidence="9" type="ORF">LTR91_020351</name>
</gene>
<dbReference type="Pfam" id="PF00082">
    <property type="entry name" value="Peptidase_S8"/>
    <property type="match status" value="1"/>
</dbReference>
<name>A0AAN6H905_9PEZI</name>
<dbReference type="InterPro" id="IPR034193">
    <property type="entry name" value="PCSK9_ProteinaseK-like"/>
</dbReference>
<organism evidence="9 10">
    <name type="scientific">Friedmanniomyces endolithicus</name>
    <dbReference type="NCBI Taxonomy" id="329885"/>
    <lineage>
        <taxon>Eukaryota</taxon>
        <taxon>Fungi</taxon>
        <taxon>Dikarya</taxon>
        <taxon>Ascomycota</taxon>
        <taxon>Pezizomycotina</taxon>
        <taxon>Dothideomycetes</taxon>
        <taxon>Dothideomycetidae</taxon>
        <taxon>Mycosphaerellales</taxon>
        <taxon>Teratosphaeriaceae</taxon>
        <taxon>Friedmanniomyces</taxon>
    </lineage>
</organism>
<keyword evidence="3 5" id="KW-0378">Hydrolase</keyword>
<accession>A0AAN6H905</accession>
<protein>
    <recommendedName>
        <fullName evidence="8">Peptidase S8/S53 domain-containing protein</fullName>
    </recommendedName>
</protein>
<dbReference type="GO" id="GO:0004252">
    <property type="term" value="F:serine-type endopeptidase activity"/>
    <property type="evidence" value="ECO:0007669"/>
    <property type="project" value="UniProtKB-UniRule"/>
</dbReference>
<dbReference type="PROSITE" id="PS00138">
    <property type="entry name" value="SUBTILASE_SER"/>
    <property type="match status" value="1"/>
</dbReference>
<dbReference type="InterPro" id="IPR015500">
    <property type="entry name" value="Peptidase_S8_subtilisin-rel"/>
</dbReference>
<reference evidence="9" key="1">
    <citation type="submission" date="2023-06" db="EMBL/GenBank/DDBJ databases">
        <title>Black Yeasts Isolated from many extreme environments.</title>
        <authorList>
            <person name="Coleine C."/>
            <person name="Stajich J.E."/>
            <person name="Selbmann L."/>
        </authorList>
    </citation>
    <scope>NUCLEOTIDE SEQUENCE</scope>
    <source>
        <strain evidence="9">CCFEE 5200</strain>
    </source>
</reference>
<dbReference type="PROSITE" id="PS51892">
    <property type="entry name" value="SUBTILASE"/>
    <property type="match status" value="1"/>
</dbReference>
<dbReference type="InterPro" id="IPR000209">
    <property type="entry name" value="Peptidase_S8/S53_dom"/>
</dbReference>
<dbReference type="InterPro" id="IPR036852">
    <property type="entry name" value="Peptidase_S8/S53_dom_sf"/>
</dbReference>
<keyword evidence="10" id="KW-1185">Reference proteome</keyword>
<dbReference type="PROSITE" id="PS00137">
    <property type="entry name" value="SUBTILASE_HIS"/>
    <property type="match status" value="1"/>
</dbReference>
<dbReference type="InterPro" id="IPR022398">
    <property type="entry name" value="Peptidase_S8_His-AS"/>
</dbReference>
<sequence>MTSTSRYGLVTLFLQDLVLAQAVRSLLDTQRRHSAQSNGNTHHSPRTDFAMKVLLLASVLLGGRVFAVPVQAHQSGGAEHVVIIDRNHPTPPHVAEVLSRVALHEGHPDVRLIYNNSAFRGFAASMKSHCLDLLANMSDIAMVEAASSIAKATPLKRQSSLGYDTRPNAPWGLQRISTASTVSGSAKAMDYTYSYASNGLGQGADIYIVDTGVYTEHNAFGGRANMAWSHNNDTTDSDGHGTHVAGTAAGEVLGVASNANILGIKALDSGGGGWSSNVIAGIDYIIQSHDARKSSASNDTHFVGSVISMSLASSGPVQAINLAIQAAIHAGIHTVVAAGNDDADACGSSPASSGGLRGGAITVGSIGMNAHVSSFSNYGDCVDVYAPGEDVISAWIGGKDMVNSLSGTSMATPHVTGIVACAMQGNATLAGDPGLMKEWVRMMGLGVNMGGNADVVVANNGVRGGDGGGEGMLGFEKGVGNGTRLRMVGREAA</sequence>
<feature type="signal peptide" evidence="7">
    <location>
        <begin position="1"/>
        <end position="20"/>
    </location>
</feature>
<comment type="similarity">
    <text evidence="1 5 6">Belongs to the peptidase S8 family.</text>
</comment>
<evidence type="ECO:0000256" key="4">
    <source>
        <dbReference type="ARBA" id="ARBA00022825"/>
    </source>
</evidence>
<evidence type="ECO:0000313" key="9">
    <source>
        <dbReference type="EMBL" id="KAK0960430.1"/>
    </source>
</evidence>
<dbReference type="InterPro" id="IPR050131">
    <property type="entry name" value="Peptidase_S8_subtilisin-like"/>
</dbReference>
<dbReference type="PROSITE" id="PS00136">
    <property type="entry name" value="SUBTILASE_ASP"/>
    <property type="match status" value="1"/>
</dbReference>
<feature type="domain" description="Peptidase S8/S53" evidence="8">
    <location>
        <begin position="201"/>
        <end position="429"/>
    </location>
</feature>
<evidence type="ECO:0000256" key="1">
    <source>
        <dbReference type="ARBA" id="ARBA00011073"/>
    </source>
</evidence>
<keyword evidence="4 5" id="KW-0720">Serine protease</keyword>
<dbReference type="InterPro" id="IPR023828">
    <property type="entry name" value="Peptidase_S8_Ser-AS"/>
</dbReference>
<dbReference type="PRINTS" id="PR00723">
    <property type="entry name" value="SUBTILISIN"/>
</dbReference>
<dbReference type="GO" id="GO:0006508">
    <property type="term" value="P:proteolysis"/>
    <property type="evidence" value="ECO:0007669"/>
    <property type="project" value="UniProtKB-KW"/>
</dbReference>
<dbReference type="Gene3D" id="3.40.50.200">
    <property type="entry name" value="Peptidase S8/S53 domain"/>
    <property type="match status" value="1"/>
</dbReference>
<dbReference type="PANTHER" id="PTHR43806">
    <property type="entry name" value="PEPTIDASE S8"/>
    <property type="match status" value="1"/>
</dbReference>
<evidence type="ECO:0000256" key="5">
    <source>
        <dbReference type="PROSITE-ProRule" id="PRU01240"/>
    </source>
</evidence>
<dbReference type="InterPro" id="IPR023827">
    <property type="entry name" value="Peptidase_S8_Asp-AS"/>
</dbReference>
<evidence type="ECO:0000259" key="8">
    <source>
        <dbReference type="Pfam" id="PF00082"/>
    </source>
</evidence>
<feature type="active site" description="Charge relay system" evidence="5">
    <location>
        <position position="210"/>
    </location>
</feature>
<comment type="caution">
    <text evidence="9">The sequence shown here is derived from an EMBL/GenBank/DDBJ whole genome shotgun (WGS) entry which is preliminary data.</text>
</comment>
<feature type="active site" description="Charge relay system" evidence="5">
    <location>
        <position position="409"/>
    </location>
</feature>
<evidence type="ECO:0000313" key="10">
    <source>
        <dbReference type="Proteomes" id="UP001175353"/>
    </source>
</evidence>